<reference evidence="3" key="1">
    <citation type="submission" date="2015-02" db="EMBL/GenBank/DDBJ databases">
        <title>Genome sequencing for Strongylocentrotus purpuratus.</title>
        <authorList>
            <person name="Murali S."/>
            <person name="Liu Y."/>
            <person name="Vee V."/>
            <person name="English A."/>
            <person name="Wang M."/>
            <person name="Skinner E."/>
            <person name="Han Y."/>
            <person name="Muzny D.M."/>
            <person name="Worley K.C."/>
            <person name="Gibbs R.A."/>
        </authorList>
    </citation>
    <scope>NUCLEOTIDE SEQUENCE</scope>
</reference>
<feature type="compositionally biased region" description="Polar residues" evidence="1">
    <location>
        <begin position="132"/>
        <end position="141"/>
    </location>
</feature>
<dbReference type="AlphaFoldDB" id="A0A7M7NT52"/>
<dbReference type="OMA" id="INMPRTR"/>
<dbReference type="OrthoDB" id="6126662at2759"/>
<feature type="region of interest" description="Disordered" evidence="1">
    <location>
        <begin position="132"/>
        <end position="219"/>
    </location>
</feature>
<dbReference type="EnsemblMetazoa" id="XM_030985297">
    <property type="protein sequence ID" value="XP_030841157"/>
    <property type="gene ID" value="LOC100891435"/>
</dbReference>
<reference evidence="2" key="2">
    <citation type="submission" date="2021-01" db="UniProtKB">
        <authorList>
            <consortium name="EnsemblMetazoa"/>
        </authorList>
    </citation>
    <scope>IDENTIFICATION</scope>
</reference>
<evidence type="ECO:0000256" key="1">
    <source>
        <dbReference type="SAM" id="MobiDB-lite"/>
    </source>
</evidence>
<sequence>MASFIGRDRLICHGSLVEGTQVSLKTGGSTLMFKSKNLGYYALKCLHETVYVLCRYKDVKKFSSGDPSNTYTFNGSMKVHRIIMAQGDTKYCDTILIVIHEGKPLYFKPLSQKLKKWREAFMYVASITTPPKETHTIQASTEPDGASTPHRTCHVSPSHTREKSRNAPHRSSPDADDQEEPAPSHLLPDVIDVDEEADAAEETRQLEKRKTRKSVYKKGSGGNYGVMVEINMDEKPEICQPGTFAHRQLSRQKSRSNEEIFTPNMDQLRISGPPILSASATLGRGYLKPSTVGPRIDRTRSAAGAFHVHPPSSKPAPTSPSHKPMSPSRKPLVTHIYDSIESDSDDDDNRSSDCHHLVSEEPLRSFNSVIAVHRVLKDEQVKDRVVVELKKDHVAEGLVFVQINSSVYIATWKKSMSLHGRFQESIHIGDQLLQVNEQQALDLPIIRTVIQSSSTETVKLCMKRLPNAEVIHLTKKRTQPWGFDVIKNEITEVYEGADLYQHIRKCPKQKWIITELDHQPVSIQSCGKDEVKHRMTAAQTELALVLHPKDFIDKLLKKLQKSSIKKKRMTEYIV</sequence>
<name>A0A7M7NT52_STRPU</name>
<protein>
    <submittedName>
        <fullName evidence="2">Uncharacterized protein</fullName>
    </submittedName>
</protein>
<evidence type="ECO:0000313" key="2">
    <source>
        <dbReference type="EnsemblMetazoa" id="XP_030841157"/>
    </source>
</evidence>
<dbReference type="RefSeq" id="XP_030841157.1">
    <property type="nucleotide sequence ID" value="XM_030985297.1"/>
</dbReference>
<organism evidence="2 3">
    <name type="scientific">Strongylocentrotus purpuratus</name>
    <name type="common">Purple sea urchin</name>
    <dbReference type="NCBI Taxonomy" id="7668"/>
    <lineage>
        <taxon>Eukaryota</taxon>
        <taxon>Metazoa</taxon>
        <taxon>Echinodermata</taxon>
        <taxon>Eleutherozoa</taxon>
        <taxon>Echinozoa</taxon>
        <taxon>Echinoidea</taxon>
        <taxon>Euechinoidea</taxon>
        <taxon>Echinacea</taxon>
        <taxon>Camarodonta</taxon>
        <taxon>Echinidea</taxon>
        <taxon>Strongylocentrotidae</taxon>
        <taxon>Strongylocentrotus</taxon>
    </lineage>
</organism>
<accession>A0A7M7NT52</accession>
<proteinExistence type="predicted"/>
<evidence type="ECO:0000313" key="3">
    <source>
        <dbReference type="Proteomes" id="UP000007110"/>
    </source>
</evidence>
<dbReference type="InParanoid" id="A0A7M7NT52"/>
<dbReference type="Proteomes" id="UP000007110">
    <property type="component" value="Unassembled WGS sequence"/>
</dbReference>
<feature type="compositionally biased region" description="Acidic residues" evidence="1">
    <location>
        <begin position="191"/>
        <end position="200"/>
    </location>
</feature>
<dbReference type="GeneID" id="100891435"/>
<feature type="region of interest" description="Disordered" evidence="1">
    <location>
        <begin position="304"/>
        <end position="330"/>
    </location>
</feature>
<keyword evidence="3" id="KW-1185">Reference proteome</keyword>